<proteinExistence type="predicted"/>
<dbReference type="SUPFAM" id="SSF54197">
    <property type="entry name" value="HIT-like"/>
    <property type="match status" value="1"/>
</dbReference>
<keyword evidence="2 5" id="KW-0548">Nucleotidyltransferase</keyword>
<dbReference type="GO" id="GO:0008270">
    <property type="term" value="F:zinc ion binding"/>
    <property type="evidence" value="ECO:0007669"/>
    <property type="project" value="InterPro"/>
</dbReference>
<dbReference type="Proteomes" id="UP000278475">
    <property type="component" value="Unassembled WGS sequence"/>
</dbReference>
<accession>A0A497EJW8</accession>
<evidence type="ECO:0000259" key="4">
    <source>
        <dbReference type="Pfam" id="PF01087"/>
    </source>
</evidence>
<keyword evidence="3" id="KW-0119">Carbohydrate metabolism</keyword>
<dbReference type="InterPro" id="IPR036265">
    <property type="entry name" value="HIT-like_sf"/>
</dbReference>
<dbReference type="Gene3D" id="3.30.428.10">
    <property type="entry name" value="HIT-like"/>
    <property type="match status" value="1"/>
</dbReference>
<evidence type="ECO:0000256" key="3">
    <source>
        <dbReference type="ARBA" id="ARBA00023277"/>
    </source>
</evidence>
<dbReference type="PANTHER" id="PTHR11943:SF1">
    <property type="entry name" value="GALACTOSE-1-PHOSPHATE URIDYLYLTRANSFERASE"/>
    <property type="match status" value="1"/>
</dbReference>
<dbReference type="EMBL" id="QMQV01000166">
    <property type="protein sequence ID" value="RLE46775.1"/>
    <property type="molecule type" value="Genomic_DNA"/>
</dbReference>
<evidence type="ECO:0000313" key="6">
    <source>
        <dbReference type="Proteomes" id="UP000278475"/>
    </source>
</evidence>
<evidence type="ECO:0000256" key="2">
    <source>
        <dbReference type="ARBA" id="ARBA00022695"/>
    </source>
</evidence>
<gene>
    <name evidence="5" type="ORF">DRJ31_09665</name>
</gene>
<dbReference type="PANTHER" id="PTHR11943">
    <property type="entry name" value="GALACTOSE-1-PHOSPHATE URIDYLYLTRANSFERASE"/>
    <property type="match status" value="1"/>
</dbReference>
<feature type="non-terminal residue" evidence="5">
    <location>
        <position position="190"/>
    </location>
</feature>
<dbReference type="InterPro" id="IPR005849">
    <property type="entry name" value="GalP_Utransf_N"/>
</dbReference>
<dbReference type="AlphaFoldDB" id="A0A497EJW8"/>
<feature type="domain" description="Galactose-1-phosphate uridyl transferase N-terminal" evidence="4">
    <location>
        <begin position="3"/>
        <end position="154"/>
    </location>
</feature>
<dbReference type="GO" id="GO:0005737">
    <property type="term" value="C:cytoplasm"/>
    <property type="evidence" value="ECO:0007669"/>
    <property type="project" value="TreeGrafter"/>
</dbReference>
<sequence length="190" mass="21496">MVVRELRYNPLLGQWIMVSSVRVARPWRPLSTCPFCPGSGEVEFRGNVAVVPNKYPVLTFHGVPASLSSGFFKKSPASGACYVVVETPKHSINDLCELSHEEMSAVVKAWVRLTKELAATDKVNYIAIFRNKGEEVGVSLSHPHNQVYALPHIPLKVRIKLENARAYYMRSRECLFCKILREELREGLRI</sequence>
<evidence type="ECO:0000313" key="5">
    <source>
        <dbReference type="EMBL" id="RLE46775.1"/>
    </source>
</evidence>
<reference evidence="5 6" key="1">
    <citation type="submission" date="2018-06" db="EMBL/GenBank/DDBJ databases">
        <title>Extensive metabolic versatility and redundancy in microbially diverse, dynamic hydrothermal sediments.</title>
        <authorList>
            <person name="Dombrowski N."/>
            <person name="Teske A."/>
            <person name="Baker B.J."/>
        </authorList>
    </citation>
    <scope>NUCLEOTIDE SEQUENCE [LARGE SCALE GENOMIC DNA]</scope>
    <source>
        <strain evidence="5">B66_G16</strain>
    </source>
</reference>
<evidence type="ECO:0000256" key="1">
    <source>
        <dbReference type="ARBA" id="ARBA00022679"/>
    </source>
</evidence>
<comment type="caution">
    <text evidence="5">The sequence shown here is derived from an EMBL/GenBank/DDBJ whole genome shotgun (WGS) entry which is preliminary data.</text>
</comment>
<dbReference type="InterPro" id="IPR001937">
    <property type="entry name" value="GalP_UDPtransf1"/>
</dbReference>
<name>A0A497EJW8_9CREN</name>
<dbReference type="GO" id="GO:0008108">
    <property type="term" value="F:UDP-glucose:hexose-1-phosphate uridylyltransferase activity"/>
    <property type="evidence" value="ECO:0007669"/>
    <property type="project" value="InterPro"/>
</dbReference>
<dbReference type="GO" id="GO:0033499">
    <property type="term" value="P:galactose catabolic process via UDP-galactose, Leloir pathway"/>
    <property type="evidence" value="ECO:0007669"/>
    <property type="project" value="TreeGrafter"/>
</dbReference>
<organism evidence="5 6">
    <name type="scientific">Thermoproteota archaeon</name>
    <dbReference type="NCBI Taxonomy" id="2056631"/>
    <lineage>
        <taxon>Archaea</taxon>
        <taxon>Thermoproteota</taxon>
    </lineage>
</organism>
<keyword evidence="1" id="KW-0808">Transferase</keyword>
<protein>
    <submittedName>
        <fullName evidence="5">Galactose-1-phosphate uridylyltransferase</fullName>
    </submittedName>
</protein>
<dbReference type="Pfam" id="PF01087">
    <property type="entry name" value="GalP_UDP_transf"/>
    <property type="match status" value="1"/>
</dbReference>